<sequence length="149" mass="17352">MPTYNMHFEITTYSESDNDMHYAEDYSFWNPLIEHFFSGMDAFEIHCWEDEQAVIDEVIHGLKSVVCRKEGKVLIVKGDLSDKAKNFLLTDSLNDAGQLKWFSVFLYREEDILFSSEHYGTEFTGSRLSGAQKAFFIRTLPEDISVLEW</sequence>
<gene>
    <name evidence="1" type="ORF">ACFOEJ_09225</name>
</gene>
<protein>
    <submittedName>
        <fullName evidence="1">Uncharacterized protein</fullName>
    </submittedName>
</protein>
<accession>A0ABV7KPL3</accession>
<comment type="caution">
    <text evidence="1">The sequence shown here is derived from an EMBL/GenBank/DDBJ whole genome shotgun (WGS) entry which is preliminary data.</text>
</comment>
<keyword evidence="2" id="KW-1185">Reference proteome</keyword>
<organism evidence="1 2">
    <name type="scientific">Planomicrobium okeanokoites</name>
    <name type="common">Planococcus okeanokoites</name>
    <name type="synonym">Flavobacterium okeanokoites</name>
    <dbReference type="NCBI Taxonomy" id="244"/>
    <lineage>
        <taxon>Bacteria</taxon>
        <taxon>Bacillati</taxon>
        <taxon>Bacillota</taxon>
        <taxon>Bacilli</taxon>
        <taxon>Bacillales</taxon>
        <taxon>Caryophanaceae</taxon>
        <taxon>Planomicrobium</taxon>
    </lineage>
</organism>
<dbReference type="RefSeq" id="WP_117312451.1">
    <property type="nucleotide sequence ID" value="NZ_JBHRUJ010000016.1"/>
</dbReference>
<name>A0ABV7KPL3_PLAOK</name>
<evidence type="ECO:0000313" key="1">
    <source>
        <dbReference type="EMBL" id="MFC3211251.1"/>
    </source>
</evidence>
<dbReference type="Proteomes" id="UP001595625">
    <property type="component" value="Unassembled WGS sequence"/>
</dbReference>
<proteinExistence type="predicted"/>
<evidence type="ECO:0000313" key="2">
    <source>
        <dbReference type="Proteomes" id="UP001595625"/>
    </source>
</evidence>
<dbReference type="EMBL" id="JBHRUJ010000016">
    <property type="protein sequence ID" value="MFC3211251.1"/>
    <property type="molecule type" value="Genomic_DNA"/>
</dbReference>
<reference evidence="2" key="1">
    <citation type="journal article" date="2019" name="Int. J. Syst. Evol. Microbiol.">
        <title>The Global Catalogue of Microorganisms (GCM) 10K type strain sequencing project: providing services to taxonomists for standard genome sequencing and annotation.</title>
        <authorList>
            <consortium name="The Broad Institute Genomics Platform"/>
            <consortium name="The Broad Institute Genome Sequencing Center for Infectious Disease"/>
            <person name="Wu L."/>
            <person name="Ma J."/>
        </authorList>
    </citation>
    <scope>NUCLEOTIDE SEQUENCE [LARGE SCALE GENOMIC DNA]</scope>
    <source>
        <strain evidence="2">CCM 320</strain>
    </source>
</reference>